<gene>
    <name evidence="2" type="ORF">Nkreftii_003285</name>
</gene>
<evidence type="ECO:0000313" key="3">
    <source>
        <dbReference type="Proteomes" id="UP000593737"/>
    </source>
</evidence>
<evidence type="ECO:0000256" key="1">
    <source>
        <dbReference type="SAM" id="MobiDB-lite"/>
    </source>
</evidence>
<protein>
    <recommendedName>
        <fullName evidence="4">DUF1059 domain-containing protein</fullName>
    </recommendedName>
</protein>
<evidence type="ECO:0000313" key="2">
    <source>
        <dbReference type="EMBL" id="QPD05511.1"/>
    </source>
</evidence>
<evidence type="ECO:0008006" key="4">
    <source>
        <dbReference type="Google" id="ProtNLM"/>
    </source>
</evidence>
<name>A0A7S8FGX3_9BACT</name>
<sequence length="90" mass="9723">MATAGIAKKQTDHSQPQPEEEVMADKQYKQLGCLDVQPGGGCGFQVRAETEAELMQLVATHAKQCHKLDSIPQEMVSKVQAAVKTVTVTV</sequence>
<dbReference type="AlphaFoldDB" id="A0A7S8FGX3"/>
<accession>A0A7S8FGX3</accession>
<dbReference type="EMBL" id="CP047423">
    <property type="protein sequence ID" value="QPD05511.1"/>
    <property type="molecule type" value="Genomic_DNA"/>
</dbReference>
<reference evidence="2 3" key="1">
    <citation type="journal article" date="2020" name="ISME J.">
        <title>Enrichment and physiological characterization of a novel comammox Nitrospira indicates ammonium inhibition of complete nitrification.</title>
        <authorList>
            <person name="Sakoula D."/>
            <person name="Koch H."/>
            <person name="Frank J."/>
            <person name="Jetten M.S.M."/>
            <person name="van Kessel M.A.H.J."/>
            <person name="Lucker S."/>
        </authorList>
    </citation>
    <scope>NUCLEOTIDE SEQUENCE [LARGE SCALE GENOMIC DNA]</scope>
    <source>
        <strain evidence="2">Comreactor17</strain>
    </source>
</reference>
<organism evidence="2 3">
    <name type="scientific">Candidatus Nitrospira kreftii</name>
    <dbReference type="NCBI Taxonomy" id="2652173"/>
    <lineage>
        <taxon>Bacteria</taxon>
        <taxon>Pseudomonadati</taxon>
        <taxon>Nitrospirota</taxon>
        <taxon>Nitrospiria</taxon>
        <taxon>Nitrospirales</taxon>
        <taxon>Nitrospiraceae</taxon>
        <taxon>Nitrospira</taxon>
    </lineage>
</organism>
<dbReference type="Pfam" id="PF06348">
    <property type="entry name" value="DUF1059"/>
    <property type="match status" value="1"/>
</dbReference>
<dbReference type="InterPro" id="IPR009409">
    <property type="entry name" value="DUF1059"/>
</dbReference>
<feature type="region of interest" description="Disordered" evidence="1">
    <location>
        <begin position="1"/>
        <end position="23"/>
    </location>
</feature>
<proteinExistence type="predicted"/>
<dbReference type="KEGG" id="nkf:Nkreftii_003285"/>
<dbReference type="Proteomes" id="UP000593737">
    <property type="component" value="Chromosome"/>
</dbReference>